<keyword evidence="6 11" id="KW-0812">Transmembrane</keyword>
<dbReference type="RefSeq" id="WP_243538477.1">
    <property type="nucleotide sequence ID" value="NZ_CP093442.1"/>
</dbReference>
<dbReference type="InterPro" id="IPR042240">
    <property type="entry name" value="CHASE_sf"/>
</dbReference>
<dbReference type="SMART" id="SM01079">
    <property type="entry name" value="CHASE"/>
    <property type="match status" value="1"/>
</dbReference>
<dbReference type="InterPro" id="IPR003594">
    <property type="entry name" value="HATPase_dom"/>
</dbReference>
<dbReference type="SMART" id="SM00091">
    <property type="entry name" value="PAS"/>
    <property type="match status" value="1"/>
</dbReference>
<feature type="domain" description="Histidine kinase" evidence="12">
    <location>
        <begin position="804"/>
        <end position="1025"/>
    </location>
</feature>
<dbReference type="Pfam" id="PF00072">
    <property type="entry name" value="Response_reg"/>
    <property type="match status" value="1"/>
</dbReference>
<dbReference type="PRINTS" id="PR00344">
    <property type="entry name" value="BCTRLSENSOR"/>
</dbReference>
<feature type="transmembrane region" description="Helical" evidence="11">
    <location>
        <begin position="20"/>
        <end position="45"/>
    </location>
</feature>
<comment type="subcellular location">
    <subcellularLocation>
        <location evidence="2">Cell membrane</location>
        <topology evidence="2">Multi-pass membrane protein</topology>
    </subcellularLocation>
</comment>
<dbReference type="PROSITE" id="PS50110">
    <property type="entry name" value="RESPONSE_REGULATORY"/>
    <property type="match status" value="1"/>
</dbReference>
<dbReference type="InterPro" id="IPR001610">
    <property type="entry name" value="PAC"/>
</dbReference>
<keyword evidence="8" id="KW-0902">Two-component regulatory system</keyword>
<dbReference type="SMART" id="SM00387">
    <property type="entry name" value="HATPase_c"/>
    <property type="match status" value="1"/>
</dbReference>
<feature type="transmembrane region" description="Helical" evidence="11">
    <location>
        <begin position="197"/>
        <end position="215"/>
    </location>
</feature>
<evidence type="ECO:0000256" key="8">
    <source>
        <dbReference type="ARBA" id="ARBA00023012"/>
    </source>
</evidence>
<feature type="transmembrane region" description="Helical" evidence="11">
    <location>
        <begin position="57"/>
        <end position="80"/>
    </location>
</feature>
<dbReference type="InterPro" id="IPR036890">
    <property type="entry name" value="HATPase_C_sf"/>
</dbReference>
<keyword evidence="9 11" id="KW-0472">Membrane</keyword>
<keyword evidence="4" id="KW-1003">Cell membrane</keyword>
<dbReference type="SUPFAM" id="SSF47384">
    <property type="entry name" value="Homodimeric domain of signal transducing histidine kinase"/>
    <property type="match status" value="1"/>
</dbReference>
<reference evidence="17" key="1">
    <citation type="submission" date="2022-03" db="EMBL/GenBank/DDBJ databases">
        <title>Genome Identification and Characterization of new species Bdellovibrio reynosense LBG001 sp. nov. from a Mexico soil sample.</title>
        <authorList>
            <person name="Camilli A."/>
            <person name="Ajao Y."/>
            <person name="Guo X."/>
        </authorList>
    </citation>
    <scope>NUCLEOTIDE SEQUENCE</scope>
    <source>
        <strain evidence="17">LBG001</strain>
    </source>
</reference>
<feature type="domain" description="PAC" evidence="15">
    <location>
        <begin position="722"/>
        <end position="772"/>
    </location>
</feature>
<dbReference type="SMART" id="SM00086">
    <property type="entry name" value="PAC"/>
    <property type="match status" value="1"/>
</dbReference>
<dbReference type="InterPro" id="IPR035965">
    <property type="entry name" value="PAS-like_dom_sf"/>
</dbReference>
<feature type="transmembrane region" description="Helical" evidence="11">
    <location>
        <begin position="163"/>
        <end position="185"/>
    </location>
</feature>
<evidence type="ECO:0000256" key="6">
    <source>
        <dbReference type="ARBA" id="ARBA00022692"/>
    </source>
</evidence>
<dbReference type="Proteomes" id="UP000830116">
    <property type="component" value="Chromosome"/>
</dbReference>
<evidence type="ECO:0000256" key="9">
    <source>
        <dbReference type="ARBA" id="ARBA00023136"/>
    </source>
</evidence>
<dbReference type="InterPro" id="IPR000014">
    <property type="entry name" value="PAS"/>
</dbReference>
<dbReference type="InterPro" id="IPR007895">
    <property type="entry name" value="MASE1"/>
</dbReference>
<evidence type="ECO:0000313" key="17">
    <source>
        <dbReference type="EMBL" id="UOF01857.1"/>
    </source>
</evidence>
<evidence type="ECO:0000256" key="1">
    <source>
        <dbReference type="ARBA" id="ARBA00000085"/>
    </source>
</evidence>
<dbReference type="Gene3D" id="1.10.287.130">
    <property type="match status" value="1"/>
</dbReference>
<feature type="domain" description="CHASE" evidence="16">
    <location>
        <begin position="365"/>
        <end position="534"/>
    </location>
</feature>
<feature type="transmembrane region" description="Helical" evidence="11">
    <location>
        <begin position="303"/>
        <end position="321"/>
    </location>
</feature>
<dbReference type="SUPFAM" id="SSF55874">
    <property type="entry name" value="ATPase domain of HSP90 chaperone/DNA topoisomerase II/histidine kinase"/>
    <property type="match status" value="1"/>
</dbReference>
<feature type="transmembrane region" description="Helical" evidence="11">
    <location>
        <begin position="275"/>
        <end position="294"/>
    </location>
</feature>
<dbReference type="Pfam" id="PF05231">
    <property type="entry name" value="MASE1"/>
    <property type="match status" value="1"/>
</dbReference>
<dbReference type="Pfam" id="PF00989">
    <property type="entry name" value="PAS"/>
    <property type="match status" value="1"/>
</dbReference>
<dbReference type="CDD" id="cd00130">
    <property type="entry name" value="PAS"/>
    <property type="match status" value="1"/>
</dbReference>
<dbReference type="InterPro" id="IPR013767">
    <property type="entry name" value="PAS_fold"/>
</dbReference>
<dbReference type="Gene3D" id="3.40.50.2300">
    <property type="match status" value="1"/>
</dbReference>
<dbReference type="PROSITE" id="PS50839">
    <property type="entry name" value="CHASE"/>
    <property type="match status" value="1"/>
</dbReference>
<dbReference type="InterPro" id="IPR011006">
    <property type="entry name" value="CheY-like_superfamily"/>
</dbReference>
<gene>
    <name evidence="17" type="ORF">MNR06_02675</name>
</gene>
<dbReference type="InterPro" id="IPR036097">
    <property type="entry name" value="HisK_dim/P_sf"/>
</dbReference>
<feature type="transmembrane region" description="Helical" evidence="11">
    <location>
        <begin position="92"/>
        <end position="114"/>
    </location>
</feature>
<name>A0ABY4CAB0_9BACT</name>
<keyword evidence="18" id="KW-1185">Reference proteome</keyword>
<dbReference type="Gene3D" id="3.30.450.20">
    <property type="entry name" value="PAS domain"/>
    <property type="match status" value="1"/>
</dbReference>
<dbReference type="Pfam" id="PF00512">
    <property type="entry name" value="HisKA"/>
    <property type="match status" value="1"/>
</dbReference>
<dbReference type="Gene3D" id="3.30.450.350">
    <property type="entry name" value="CHASE domain"/>
    <property type="match status" value="1"/>
</dbReference>
<protein>
    <recommendedName>
        <fullName evidence="3">histidine kinase</fullName>
        <ecNumber evidence="3">2.7.13.3</ecNumber>
    </recommendedName>
</protein>
<evidence type="ECO:0000259" key="14">
    <source>
        <dbReference type="PROSITE" id="PS50112"/>
    </source>
</evidence>
<dbReference type="CDD" id="cd17546">
    <property type="entry name" value="REC_hyHK_CKI1_RcsC-like"/>
    <property type="match status" value="1"/>
</dbReference>
<keyword evidence="7 11" id="KW-1133">Transmembrane helix</keyword>
<feature type="transmembrane region" description="Helical" evidence="11">
    <location>
        <begin position="221"/>
        <end position="238"/>
    </location>
</feature>
<proteinExistence type="predicted"/>
<dbReference type="InterPro" id="IPR003661">
    <property type="entry name" value="HisK_dim/P_dom"/>
</dbReference>
<dbReference type="Pfam" id="PF02518">
    <property type="entry name" value="HATPase_c"/>
    <property type="match status" value="1"/>
</dbReference>
<dbReference type="InterPro" id="IPR000700">
    <property type="entry name" value="PAS-assoc_C"/>
</dbReference>
<comment type="catalytic activity">
    <reaction evidence="1">
        <text>ATP + protein L-histidine = ADP + protein N-phospho-L-histidine.</text>
        <dbReference type="EC" id="2.7.13.3"/>
    </reaction>
</comment>
<dbReference type="InterPro" id="IPR004358">
    <property type="entry name" value="Sig_transdc_His_kin-like_C"/>
</dbReference>
<evidence type="ECO:0000313" key="18">
    <source>
        <dbReference type="Proteomes" id="UP000830116"/>
    </source>
</evidence>
<evidence type="ECO:0000256" key="10">
    <source>
        <dbReference type="PROSITE-ProRule" id="PRU00169"/>
    </source>
</evidence>
<evidence type="ECO:0000259" key="12">
    <source>
        <dbReference type="PROSITE" id="PS50109"/>
    </source>
</evidence>
<dbReference type="PROSITE" id="PS50109">
    <property type="entry name" value="HIS_KIN"/>
    <property type="match status" value="1"/>
</dbReference>
<dbReference type="SMART" id="SM00388">
    <property type="entry name" value="HisKA"/>
    <property type="match status" value="1"/>
</dbReference>
<evidence type="ECO:0000256" key="11">
    <source>
        <dbReference type="SAM" id="Phobius"/>
    </source>
</evidence>
<dbReference type="CDD" id="cd00082">
    <property type="entry name" value="HisKA"/>
    <property type="match status" value="1"/>
</dbReference>
<dbReference type="PANTHER" id="PTHR45339:SF1">
    <property type="entry name" value="HYBRID SIGNAL TRANSDUCTION HISTIDINE KINASE J"/>
    <property type="match status" value="1"/>
</dbReference>
<dbReference type="SUPFAM" id="SSF55785">
    <property type="entry name" value="PYP-like sensor domain (PAS domain)"/>
    <property type="match status" value="1"/>
</dbReference>
<dbReference type="Gene3D" id="3.30.565.10">
    <property type="entry name" value="Histidine kinase-like ATPase, C-terminal domain"/>
    <property type="match status" value="1"/>
</dbReference>
<sequence length="1176" mass="129354">MRLQDLKTVTAQSKLSGFFLGIFLMLVLTAAYAGMAKLGLILATINHTSSPVWPATGFAFFALVTFGIRYSPAIFFGAFFTNALTDVPLAAAFTIAVGNTLEALVGAIILAKFLRHQKALENQSETAGVVLASLGASFISATIGVASLYYFNNLKTAVLGQVWITWWVGDALGGLVIAPALIALWQWRTRSLKITNILTPVFGAATVMLLCYVVFFTSVGTNFLFLIFPALLVALFIFGEFGLRIFTLAVSTLAISLTVQKIGPFVGGSLNDNLINLQLFIGAVAVTTLMIIGFKRSNALKTASIVLILGWAISGGLFYSFHKAELIRDAANFKEITLDIQRNIENRLTTYQDALLGGVGLHLASDKVSRNEWLSYFTTLQIQERYPGINGVGVIRPVLEKDVVKFQNSMRAEGLKNFTIKPLPWQASLESSPADKEHFVITYIEPYKTNWSAQGLDIASEVNRRTAASYARDTGKPGITKRLILVQEQERVGFVLYYPFYKPGKPLATVQQRREAFLGWIFAPFVAESFFNGVFGKYAEQIHLTVFEDPALTEGSLLYQSPAESPKTAAFERVTKMKWAQGTLYLGWNRGPAFTSAHDTTAAWVGLCGALVTLMLASLVVGLASVGRRAQELADEQTKKLGESEKRFKSVTQSAQDAIVSADENGLIISWNPAATRMFGHEESEVLGQSLTLIMPDRFRNAHTKGMERVVGQGGESRVVGSTVELIGLHKNGREFPIELSISTWESEEGKFFSGIIRDISERKLTENLLKDNERRLRLQFEESTKAREEAVSATKLKSEFLANMSHEIRTPINGVIGMTGLLLDTDLSDEQRSFADAIRRSGETLLTVINDILDFSKIEAGKLEFENIDFSIWEAIEDCQKTLHFMASRKNLSLVTSLSSNLPRYVKGDPGRFKQILLNLLSNAIKFTTEGSVTLRGQTLQNENSQVRLRFEVEDTGIGIPDEALGKMFQAFSQADSSTQRKFGGTGLGLSICKKLVESMDGQIGVQSAEGKGSLFWFEITLPLAENNVLPKGQGSAKFKQTSERKLRILVAEDNSVNQIITQKMLEKLGFYADVAANGYEVLAALSKAPYDLILMDCQMPEMDGYEATQKIRASKTIYSSQIPIVAMTANAMAGDAEKCLAAGMDDYLAKPVSDDKLMSILKKWLEKRPAKSLG</sequence>
<dbReference type="EMBL" id="CP093442">
    <property type="protein sequence ID" value="UOF01857.1"/>
    <property type="molecule type" value="Genomic_DNA"/>
</dbReference>
<feature type="domain" description="Response regulatory" evidence="13">
    <location>
        <begin position="1049"/>
        <end position="1167"/>
    </location>
</feature>
<dbReference type="SMART" id="SM00448">
    <property type="entry name" value="REC"/>
    <property type="match status" value="1"/>
</dbReference>
<evidence type="ECO:0000256" key="5">
    <source>
        <dbReference type="ARBA" id="ARBA00022553"/>
    </source>
</evidence>
<evidence type="ECO:0000256" key="2">
    <source>
        <dbReference type="ARBA" id="ARBA00004651"/>
    </source>
</evidence>
<dbReference type="CDD" id="cd16922">
    <property type="entry name" value="HATPase_EvgS-ArcB-TorS-like"/>
    <property type="match status" value="1"/>
</dbReference>
<organism evidence="17 18">
    <name type="scientific">Bdellovibrio reynosensis</name>
    <dbReference type="NCBI Taxonomy" id="2835041"/>
    <lineage>
        <taxon>Bacteria</taxon>
        <taxon>Pseudomonadati</taxon>
        <taxon>Bdellovibrionota</taxon>
        <taxon>Bdellovibrionia</taxon>
        <taxon>Bdellovibrionales</taxon>
        <taxon>Pseudobdellovibrionaceae</taxon>
        <taxon>Bdellovibrio</taxon>
    </lineage>
</organism>
<evidence type="ECO:0000259" key="15">
    <source>
        <dbReference type="PROSITE" id="PS50113"/>
    </source>
</evidence>
<dbReference type="InterPro" id="IPR006189">
    <property type="entry name" value="CHASE_dom"/>
</dbReference>
<evidence type="ECO:0000256" key="3">
    <source>
        <dbReference type="ARBA" id="ARBA00012438"/>
    </source>
</evidence>
<feature type="transmembrane region" description="Helical" evidence="11">
    <location>
        <begin position="126"/>
        <end position="151"/>
    </location>
</feature>
<dbReference type="InterPro" id="IPR001789">
    <property type="entry name" value="Sig_transdc_resp-reg_receiver"/>
</dbReference>
<dbReference type="Pfam" id="PF03924">
    <property type="entry name" value="CHASE"/>
    <property type="match status" value="1"/>
</dbReference>
<evidence type="ECO:0000259" key="16">
    <source>
        <dbReference type="PROSITE" id="PS50839"/>
    </source>
</evidence>
<dbReference type="SUPFAM" id="SSF52172">
    <property type="entry name" value="CheY-like"/>
    <property type="match status" value="1"/>
</dbReference>
<evidence type="ECO:0000259" key="13">
    <source>
        <dbReference type="PROSITE" id="PS50110"/>
    </source>
</evidence>
<feature type="modified residue" description="4-aspartylphosphate" evidence="10">
    <location>
        <position position="1098"/>
    </location>
</feature>
<dbReference type="PROSITE" id="PS50113">
    <property type="entry name" value="PAC"/>
    <property type="match status" value="1"/>
</dbReference>
<dbReference type="NCBIfam" id="TIGR00229">
    <property type="entry name" value="sensory_box"/>
    <property type="match status" value="1"/>
</dbReference>
<dbReference type="InterPro" id="IPR005467">
    <property type="entry name" value="His_kinase_dom"/>
</dbReference>
<dbReference type="EC" id="2.7.13.3" evidence="3"/>
<accession>A0ABY4CAB0</accession>
<keyword evidence="5 10" id="KW-0597">Phosphoprotein</keyword>
<dbReference type="PROSITE" id="PS50112">
    <property type="entry name" value="PAS"/>
    <property type="match status" value="1"/>
</dbReference>
<feature type="domain" description="PAS" evidence="14">
    <location>
        <begin position="644"/>
        <end position="714"/>
    </location>
</feature>
<evidence type="ECO:0000256" key="4">
    <source>
        <dbReference type="ARBA" id="ARBA00022475"/>
    </source>
</evidence>
<dbReference type="PANTHER" id="PTHR45339">
    <property type="entry name" value="HYBRID SIGNAL TRANSDUCTION HISTIDINE KINASE J"/>
    <property type="match status" value="1"/>
</dbReference>
<evidence type="ECO:0000256" key="7">
    <source>
        <dbReference type="ARBA" id="ARBA00022989"/>
    </source>
</evidence>